<dbReference type="PANTHER" id="PTHR42774">
    <property type="entry name" value="PHOSPHOTRANSFERASE SYSTEM TRANSPORT PROTEIN"/>
    <property type="match status" value="1"/>
</dbReference>
<feature type="domain" description="Carbohydrate kinase PfkB" evidence="2">
    <location>
        <begin position="43"/>
        <end position="134"/>
    </location>
</feature>
<name>A0A0H2R4Z5_9AGAM</name>
<dbReference type="PANTHER" id="PTHR42774:SF3">
    <property type="entry name" value="KETOHEXOKINASE"/>
    <property type="match status" value="1"/>
</dbReference>
<dbReference type="Gene3D" id="3.40.1190.20">
    <property type="match status" value="1"/>
</dbReference>
<evidence type="ECO:0000256" key="1">
    <source>
        <dbReference type="SAM" id="MobiDB-lite"/>
    </source>
</evidence>
<dbReference type="Proteomes" id="UP000053477">
    <property type="component" value="Unassembled WGS sequence"/>
</dbReference>
<dbReference type="STRING" id="27342.A0A0H2R4Z5"/>
<protein>
    <recommendedName>
        <fullName evidence="2">Carbohydrate kinase PfkB domain-containing protein</fullName>
    </recommendedName>
</protein>
<evidence type="ECO:0000313" key="3">
    <source>
        <dbReference type="EMBL" id="KLO06880.1"/>
    </source>
</evidence>
<organism evidence="3 4">
    <name type="scientific">Schizopora paradoxa</name>
    <dbReference type="NCBI Taxonomy" id="27342"/>
    <lineage>
        <taxon>Eukaryota</taxon>
        <taxon>Fungi</taxon>
        <taxon>Dikarya</taxon>
        <taxon>Basidiomycota</taxon>
        <taxon>Agaricomycotina</taxon>
        <taxon>Agaricomycetes</taxon>
        <taxon>Hymenochaetales</taxon>
        <taxon>Schizoporaceae</taxon>
        <taxon>Schizopora</taxon>
    </lineage>
</organism>
<dbReference type="InterPro" id="IPR029056">
    <property type="entry name" value="Ribokinase-like"/>
</dbReference>
<accession>A0A0H2R4Z5</accession>
<evidence type="ECO:0000313" key="4">
    <source>
        <dbReference type="Proteomes" id="UP000053477"/>
    </source>
</evidence>
<dbReference type="OrthoDB" id="204058at2759"/>
<gene>
    <name evidence="3" type="ORF">SCHPADRAFT_945727</name>
</gene>
<dbReference type="InParanoid" id="A0A0H2R4Z5"/>
<dbReference type="AlphaFoldDB" id="A0A0H2R4Z5"/>
<dbReference type="EMBL" id="KQ086175">
    <property type="protein sequence ID" value="KLO06880.1"/>
    <property type="molecule type" value="Genomic_DNA"/>
</dbReference>
<proteinExistence type="predicted"/>
<dbReference type="InterPro" id="IPR052562">
    <property type="entry name" value="Ketohexokinase-related"/>
</dbReference>
<dbReference type="SUPFAM" id="SSF53613">
    <property type="entry name" value="Ribokinase-like"/>
    <property type="match status" value="1"/>
</dbReference>
<keyword evidence="4" id="KW-1185">Reference proteome</keyword>
<reference evidence="3 4" key="1">
    <citation type="submission" date="2015-04" db="EMBL/GenBank/DDBJ databases">
        <title>Complete genome sequence of Schizopora paradoxa KUC8140, a cosmopolitan wood degrader in East Asia.</title>
        <authorList>
            <consortium name="DOE Joint Genome Institute"/>
            <person name="Min B."/>
            <person name="Park H."/>
            <person name="Jang Y."/>
            <person name="Kim J.-J."/>
            <person name="Kim K.H."/>
            <person name="Pangilinan J."/>
            <person name="Lipzen A."/>
            <person name="Riley R."/>
            <person name="Grigoriev I.V."/>
            <person name="Spatafora J.W."/>
            <person name="Choi I.-G."/>
        </authorList>
    </citation>
    <scope>NUCLEOTIDE SEQUENCE [LARGE SCALE GENOMIC DNA]</scope>
    <source>
        <strain evidence="3 4">KUC8140</strain>
    </source>
</reference>
<feature type="region of interest" description="Disordered" evidence="1">
    <location>
        <begin position="314"/>
        <end position="343"/>
    </location>
</feature>
<sequence length="540" mass="57809">MSKLRKTDSTDAFLAQNKPRTIRIVASGTLFNMSVLTLPSWPAESSHSRARAVSRTRGGSVANVLITLSQFTSVEPMLVAPLAGNNEGAMMVRDLEREGVNTRFCKIWEGASVPSAWILESEETGSRTVINHNPLPDITHEEFVSLLGPLLVPENYVEYNTPTVNVTSPPGTPNSIKTYHAGGSQQNLAANSQSPAPFEWLHFEGRSVKTTLSNILGVDGLARERKWRSHCVFSLDICKVRQGVEALMPHADVIFLSKQYALAQNAAYTTPRPFLLALAATGRVPSHALLVAYWGSAGAALLSVPTREYFQSSGWVDDDPPPDMRPLSTVSDAPALSPTSAGPAVGSVRSGSGFWAAGHRAGSGTSSSAFTAFSSGMSYSHGSGHGHSGLDSLGGPGEFGMLMHDVIPEDQVSHQVPNGLGLSTRNGVGPHANGLPQIQVGGVIREEMKKEEKRDELAAQDAFVAGMIYALGQRVLPGSPFTPSAASYAHAYTTAAGELDKGRWRLEDCLRFASELAGRRARKRDFAGLADEMARAGWFD</sequence>
<dbReference type="Pfam" id="PF00294">
    <property type="entry name" value="PfkB"/>
    <property type="match status" value="1"/>
</dbReference>
<dbReference type="InterPro" id="IPR011611">
    <property type="entry name" value="PfkB_dom"/>
</dbReference>
<evidence type="ECO:0000259" key="2">
    <source>
        <dbReference type="Pfam" id="PF00294"/>
    </source>
</evidence>